<name>A0ABV7W9C5_9BURK</name>
<keyword evidence="3" id="KW-1185">Reference proteome</keyword>
<dbReference type="EMBL" id="JBHRXX010000009">
    <property type="protein sequence ID" value="MFC3686014.1"/>
    <property type="molecule type" value="Genomic_DNA"/>
</dbReference>
<gene>
    <name evidence="2" type="ORF">ACFOPI_20635</name>
</gene>
<evidence type="ECO:0000259" key="1">
    <source>
        <dbReference type="Pfam" id="PF03050"/>
    </source>
</evidence>
<accession>A0ABV7W9C5</accession>
<organism evidence="2 3">
    <name type="scientific">Hydrogenophaga luteola</name>
    <dbReference type="NCBI Taxonomy" id="1591122"/>
    <lineage>
        <taxon>Bacteria</taxon>
        <taxon>Pseudomonadati</taxon>
        <taxon>Pseudomonadota</taxon>
        <taxon>Betaproteobacteria</taxon>
        <taxon>Burkholderiales</taxon>
        <taxon>Comamonadaceae</taxon>
        <taxon>Hydrogenophaga</taxon>
    </lineage>
</organism>
<feature type="domain" description="Transposase IS66 central" evidence="1">
    <location>
        <begin position="7"/>
        <end position="51"/>
    </location>
</feature>
<evidence type="ECO:0000313" key="2">
    <source>
        <dbReference type="EMBL" id="MFC3686014.1"/>
    </source>
</evidence>
<protein>
    <submittedName>
        <fullName evidence="2">Transposase</fullName>
    </submittedName>
</protein>
<dbReference type="Proteomes" id="UP001595729">
    <property type="component" value="Unassembled WGS sequence"/>
</dbReference>
<dbReference type="Pfam" id="PF03050">
    <property type="entry name" value="DDE_Tnp_IS66"/>
    <property type="match status" value="1"/>
</dbReference>
<proteinExistence type="predicted"/>
<reference evidence="3" key="1">
    <citation type="journal article" date="2019" name="Int. J. Syst. Evol. Microbiol.">
        <title>The Global Catalogue of Microorganisms (GCM) 10K type strain sequencing project: providing services to taxonomists for standard genome sequencing and annotation.</title>
        <authorList>
            <consortium name="The Broad Institute Genomics Platform"/>
            <consortium name="The Broad Institute Genome Sequencing Center for Infectious Disease"/>
            <person name="Wu L."/>
            <person name="Ma J."/>
        </authorList>
    </citation>
    <scope>NUCLEOTIDE SEQUENCE [LARGE SCALE GENOMIC DNA]</scope>
    <source>
        <strain evidence="3">KCTC 42501</strain>
    </source>
</reference>
<evidence type="ECO:0000313" key="3">
    <source>
        <dbReference type="Proteomes" id="UP001595729"/>
    </source>
</evidence>
<comment type="caution">
    <text evidence="2">The sequence shown here is derived from an EMBL/GenBank/DDBJ whole genome shotgun (WGS) entry which is preliminary data.</text>
</comment>
<dbReference type="RefSeq" id="WP_382178168.1">
    <property type="nucleotide sequence ID" value="NZ_JBHRXX010000009.1"/>
</dbReference>
<dbReference type="InterPro" id="IPR004291">
    <property type="entry name" value="Transposase_IS66_central"/>
</dbReference>
<sequence length="63" mass="6975">MCSLYLSWAKLERFVNSSNHPLENNGLGNSIRPFVVGRRNRLFADTLVGATASANVYSLLETC</sequence>